<comment type="subcellular location">
    <subcellularLocation>
        <location evidence="2">Cell membrane</location>
        <topology evidence="2">Multi-pass membrane protein</topology>
    </subcellularLocation>
</comment>
<dbReference type="SUPFAM" id="SSF55874">
    <property type="entry name" value="ATPase domain of HSP90 chaperone/DNA topoisomerase II/histidine kinase"/>
    <property type="match status" value="1"/>
</dbReference>
<dbReference type="GO" id="GO:0005524">
    <property type="term" value="F:ATP binding"/>
    <property type="evidence" value="ECO:0007669"/>
    <property type="project" value="UniProtKB-KW"/>
</dbReference>
<dbReference type="InterPro" id="IPR003661">
    <property type="entry name" value="HisK_dim/P_dom"/>
</dbReference>
<evidence type="ECO:0000256" key="3">
    <source>
        <dbReference type="ARBA" id="ARBA00012438"/>
    </source>
</evidence>
<evidence type="ECO:0000256" key="1">
    <source>
        <dbReference type="ARBA" id="ARBA00000085"/>
    </source>
</evidence>
<evidence type="ECO:0000256" key="4">
    <source>
        <dbReference type="ARBA" id="ARBA00022475"/>
    </source>
</evidence>
<evidence type="ECO:0000256" key="8">
    <source>
        <dbReference type="ARBA" id="ARBA00022840"/>
    </source>
</evidence>
<dbReference type="InterPro" id="IPR005467">
    <property type="entry name" value="His_kinase_dom"/>
</dbReference>
<gene>
    <name evidence="11" type="ORF">AUP43_00680</name>
</gene>
<feature type="transmembrane region" description="Helical" evidence="9">
    <location>
        <begin position="171"/>
        <end position="191"/>
    </location>
</feature>
<dbReference type="GO" id="GO:0000155">
    <property type="term" value="F:phosphorelay sensor kinase activity"/>
    <property type="evidence" value="ECO:0007669"/>
    <property type="project" value="InterPro"/>
</dbReference>
<evidence type="ECO:0000313" key="11">
    <source>
        <dbReference type="EMBL" id="KZD12937.1"/>
    </source>
</evidence>
<dbReference type="InterPro" id="IPR036890">
    <property type="entry name" value="HATPase_C_sf"/>
</dbReference>
<comment type="catalytic activity">
    <reaction evidence="1">
        <text>ATP + protein L-histidine = ADP + protein N-phospho-L-histidine.</text>
        <dbReference type="EC" id="2.7.13.3"/>
    </reaction>
</comment>
<feature type="domain" description="Histidine kinase" evidence="10">
    <location>
        <begin position="223"/>
        <end position="438"/>
    </location>
</feature>
<accession>A0A154WHE7</accession>
<dbReference type="Gene3D" id="3.30.565.10">
    <property type="entry name" value="Histidine kinase-like ATPase, C-terminal domain"/>
    <property type="match status" value="1"/>
</dbReference>
<feature type="transmembrane region" description="Helical" evidence="9">
    <location>
        <begin position="85"/>
        <end position="103"/>
    </location>
</feature>
<keyword evidence="6" id="KW-0547">Nucleotide-binding</keyword>
<dbReference type="InterPro" id="IPR003594">
    <property type="entry name" value="HATPase_dom"/>
</dbReference>
<dbReference type="InterPro" id="IPR036097">
    <property type="entry name" value="HisK_dim/P_sf"/>
</dbReference>
<dbReference type="AlphaFoldDB" id="A0A154WHE7"/>
<keyword evidence="8" id="KW-0067">ATP-binding</keyword>
<dbReference type="InterPro" id="IPR047770">
    <property type="entry name" value="RegB"/>
</dbReference>
<feature type="transmembrane region" description="Helical" evidence="9">
    <location>
        <begin position="53"/>
        <end position="73"/>
    </location>
</feature>
<evidence type="ECO:0000256" key="2">
    <source>
        <dbReference type="ARBA" id="ARBA00004651"/>
    </source>
</evidence>
<dbReference type="EC" id="2.7.13.3" evidence="3"/>
<dbReference type="CDD" id="cd00082">
    <property type="entry name" value="HisKA"/>
    <property type="match status" value="1"/>
</dbReference>
<name>A0A154WHE7_9PROT</name>
<dbReference type="Pfam" id="PF00512">
    <property type="entry name" value="HisKA"/>
    <property type="match status" value="1"/>
</dbReference>
<sequence>MSLPQAPEGMLTPYELTHPVRLHTLVLLRWVAVVGQAGTLLVAHLWLGFDLPMGLALGIVGLSVLLNLSVSLRRPSTARLTDREAGLFLGFDILQLSVLLLVTGGLTNPFSLLILAPVTVAATILSARSTIGLCVLSLACLSLLAFFHLPLPSVMGGSPALFDLPATYVLGIWAGLWIATIFMATFGWLVAEEARRMRDALAATQMALGREQRVSALGGLAAAAAHELGSPLSTIAVIAKELGREVPADSEFADDVRLLQSESERCRQILARLADQPDINGEAPFARQPISAVIEEAVGPYARDEIDVLIEKADAEGNPPSGEEPTLPRTPELMHGLGNLLQNAVQFARSTVEVRLCWDEAGALVEIHDDGPGFPPAMLASLGEPFLSSRAGDDGHMGLGIFIAQTLLGRAGARLEFANATGEGESGALIVVRWPAAYLQ</sequence>
<keyword evidence="12" id="KW-1185">Reference proteome</keyword>
<dbReference type="InterPro" id="IPR050980">
    <property type="entry name" value="2C_sensor_his_kinase"/>
</dbReference>
<evidence type="ECO:0000256" key="9">
    <source>
        <dbReference type="SAM" id="Phobius"/>
    </source>
</evidence>
<feature type="transmembrane region" description="Helical" evidence="9">
    <location>
        <begin position="26"/>
        <end position="47"/>
    </location>
</feature>
<evidence type="ECO:0000256" key="7">
    <source>
        <dbReference type="ARBA" id="ARBA00022777"/>
    </source>
</evidence>
<dbReference type="SUPFAM" id="SSF47384">
    <property type="entry name" value="Homodimeric domain of signal transducing histidine kinase"/>
    <property type="match status" value="1"/>
</dbReference>
<keyword evidence="5" id="KW-0808">Transferase</keyword>
<dbReference type="EMBL" id="LPXN01000001">
    <property type="protein sequence ID" value="KZD12937.1"/>
    <property type="molecule type" value="Genomic_DNA"/>
</dbReference>
<protein>
    <recommendedName>
        <fullName evidence="3">histidine kinase</fullName>
        <ecNumber evidence="3">2.7.13.3</ecNumber>
    </recommendedName>
</protein>
<reference evidence="11 12" key="1">
    <citation type="submission" date="2015-12" db="EMBL/GenBank/DDBJ databases">
        <title>Genome sequence of Oceanibaculum pacificum MCCC 1A02656.</title>
        <authorList>
            <person name="Lu L."/>
            <person name="Lai Q."/>
            <person name="Shao Z."/>
            <person name="Qian P."/>
        </authorList>
    </citation>
    <scope>NUCLEOTIDE SEQUENCE [LARGE SCALE GENOMIC DNA]</scope>
    <source>
        <strain evidence="11 12">MCCC 1A02656</strain>
    </source>
</reference>
<evidence type="ECO:0000313" key="12">
    <source>
        <dbReference type="Proteomes" id="UP000076400"/>
    </source>
</evidence>
<keyword evidence="9" id="KW-0812">Transmembrane</keyword>
<dbReference type="OrthoDB" id="9785252at2"/>
<organism evidence="11 12">
    <name type="scientific">Oceanibaculum pacificum</name>
    <dbReference type="NCBI Taxonomy" id="580166"/>
    <lineage>
        <taxon>Bacteria</taxon>
        <taxon>Pseudomonadati</taxon>
        <taxon>Pseudomonadota</taxon>
        <taxon>Alphaproteobacteria</taxon>
        <taxon>Rhodospirillales</taxon>
        <taxon>Oceanibaculaceae</taxon>
        <taxon>Oceanibaculum</taxon>
    </lineage>
</organism>
<feature type="transmembrane region" description="Helical" evidence="9">
    <location>
        <begin position="133"/>
        <end position="151"/>
    </location>
</feature>
<keyword evidence="4" id="KW-1003">Cell membrane</keyword>
<evidence type="ECO:0000256" key="5">
    <source>
        <dbReference type="ARBA" id="ARBA00022679"/>
    </source>
</evidence>
<dbReference type="SMART" id="SM00387">
    <property type="entry name" value="HATPase_c"/>
    <property type="match status" value="1"/>
</dbReference>
<evidence type="ECO:0000259" key="10">
    <source>
        <dbReference type="PROSITE" id="PS50109"/>
    </source>
</evidence>
<dbReference type="PROSITE" id="PS50109">
    <property type="entry name" value="HIS_KIN"/>
    <property type="match status" value="1"/>
</dbReference>
<feature type="transmembrane region" description="Helical" evidence="9">
    <location>
        <begin position="109"/>
        <end position="126"/>
    </location>
</feature>
<comment type="caution">
    <text evidence="11">The sequence shown here is derived from an EMBL/GenBank/DDBJ whole genome shotgun (WGS) entry which is preliminary data.</text>
</comment>
<keyword evidence="7 11" id="KW-0418">Kinase</keyword>
<dbReference type="STRING" id="580166.AUP43_00680"/>
<evidence type="ECO:0000256" key="6">
    <source>
        <dbReference type="ARBA" id="ARBA00022741"/>
    </source>
</evidence>
<dbReference type="Pfam" id="PF02518">
    <property type="entry name" value="HATPase_c"/>
    <property type="match status" value="1"/>
</dbReference>
<dbReference type="PANTHER" id="PTHR44936:SF10">
    <property type="entry name" value="SENSOR PROTEIN RSTB"/>
    <property type="match status" value="1"/>
</dbReference>
<proteinExistence type="predicted"/>
<dbReference type="GO" id="GO:0005886">
    <property type="term" value="C:plasma membrane"/>
    <property type="evidence" value="ECO:0007669"/>
    <property type="project" value="UniProtKB-SubCell"/>
</dbReference>
<dbReference type="NCBIfam" id="NF033792">
    <property type="entry name" value="ActS_PrrB_HisK"/>
    <property type="match status" value="1"/>
</dbReference>
<dbReference type="RefSeq" id="WP_067551310.1">
    <property type="nucleotide sequence ID" value="NZ_LPXN01000001.1"/>
</dbReference>
<dbReference type="Gene3D" id="1.10.287.130">
    <property type="match status" value="1"/>
</dbReference>
<dbReference type="SMART" id="SM00388">
    <property type="entry name" value="HisKA"/>
    <property type="match status" value="1"/>
</dbReference>
<keyword evidence="9" id="KW-0472">Membrane</keyword>
<dbReference type="Proteomes" id="UP000076400">
    <property type="component" value="Unassembled WGS sequence"/>
</dbReference>
<dbReference type="PANTHER" id="PTHR44936">
    <property type="entry name" value="SENSOR PROTEIN CREC"/>
    <property type="match status" value="1"/>
</dbReference>
<keyword evidence="9" id="KW-1133">Transmembrane helix</keyword>